<gene>
    <name evidence="2" type="ORF">N0V91_007014</name>
</gene>
<feature type="transmembrane region" description="Helical" evidence="1">
    <location>
        <begin position="201"/>
        <end position="222"/>
    </location>
</feature>
<reference evidence="2" key="1">
    <citation type="submission" date="2022-10" db="EMBL/GenBank/DDBJ databases">
        <title>Tapping the CABI collections for fungal endophytes: first genome assemblies for Collariella, Neodidymelliopsis, Ascochyta clinopodiicola, Didymella pomorum, Didymosphaeria variabile, Neocosmospora piperis and Neocucurbitaria cava.</title>
        <authorList>
            <person name="Hill R."/>
        </authorList>
    </citation>
    <scope>NUCLEOTIDE SEQUENCE</scope>
    <source>
        <strain evidence="2">IMI 355091</strain>
    </source>
</reference>
<protein>
    <submittedName>
        <fullName evidence="2">Uncharacterized protein</fullName>
    </submittedName>
</protein>
<dbReference type="Proteomes" id="UP001140510">
    <property type="component" value="Unassembled WGS sequence"/>
</dbReference>
<keyword evidence="1" id="KW-1133">Transmembrane helix</keyword>
<evidence type="ECO:0000313" key="2">
    <source>
        <dbReference type="EMBL" id="KAJ4402793.1"/>
    </source>
</evidence>
<evidence type="ECO:0000313" key="3">
    <source>
        <dbReference type="Proteomes" id="UP001140510"/>
    </source>
</evidence>
<organism evidence="2 3">
    <name type="scientific">Didymella pomorum</name>
    <dbReference type="NCBI Taxonomy" id="749634"/>
    <lineage>
        <taxon>Eukaryota</taxon>
        <taxon>Fungi</taxon>
        <taxon>Dikarya</taxon>
        <taxon>Ascomycota</taxon>
        <taxon>Pezizomycotina</taxon>
        <taxon>Dothideomycetes</taxon>
        <taxon>Pleosporomycetidae</taxon>
        <taxon>Pleosporales</taxon>
        <taxon>Pleosporineae</taxon>
        <taxon>Didymellaceae</taxon>
        <taxon>Didymella</taxon>
    </lineage>
</organism>
<dbReference type="OrthoDB" id="3736736at2759"/>
<proteinExistence type="predicted"/>
<name>A0A9W8ZCC3_9PLEO</name>
<dbReference type="EMBL" id="JAPEVA010000058">
    <property type="protein sequence ID" value="KAJ4402793.1"/>
    <property type="molecule type" value="Genomic_DNA"/>
</dbReference>
<keyword evidence="3" id="KW-1185">Reference proteome</keyword>
<comment type="caution">
    <text evidence="2">The sequence shown here is derived from an EMBL/GenBank/DDBJ whole genome shotgun (WGS) entry which is preliminary data.</text>
</comment>
<evidence type="ECO:0000256" key="1">
    <source>
        <dbReference type="SAM" id="Phobius"/>
    </source>
</evidence>
<keyword evidence="1" id="KW-0472">Membrane</keyword>
<feature type="transmembrane region" description="Helical" evidence="1">
    <location>
        <begin position="77"/>
        <end position="99"/>
    </location>
</feature>
<dbReference type="AlphaFoldDB" id="A0A9W8ZCC3"/>
<accession>A0A9W8ZCC3</accession>
<keyword evidence="1" id="KW-0812">Transmembrane</keyword>
<feature type="transmembrane region" description="Helical" evidence="1">
    <location>
        <begin position="12"/>
        <end position="35"/>
    </location>
</feature>
<sequence>MALTWPQLHTILNCGVLFFSLALVGLSPAIVYLTAHGVHWMNKAYPQGYYEWYRGPSWDMDTKHQIRLMFDSTNEEMLYAAGAAGILFGVVGIVGFFLARQTSKPSTRKATLILQVLPSSITFLITFVAFIFTQVVYDTDNRGKCDWTSGYNPNNVFRCTREQAACNIVGYFKMPDYPEPLQPIYDTKMGICGETQTARHLLAPLFVASVLFCGMSVGKLLVEKRKMRFVESADERIERLERQEE</sequence>
<feature type="transmembrane region" description="Helical" evidence="1">
    <location>
        <begin position="111"/>
        <end position="132"/>
    </location>
</feature>